<dbReference type="GO" id="GO:0005886">
    <property type="term" value="C:plasma membrane"/>
    <property type="evidence" value="ECO:0007669"/>
    <property type="project" value="TreeGrafter"/>
</dbReference>
<feature type="transmembrane region" description="Helical" evidence="8">
    <location>
        <begin position="650"/>
        <end position="675"/>
    </location>
</feature>
<feature type="transmembrane region" description="Helical" evidence="8">
    <location>
        <begin position="117"/>
        <end position="142"/>
    </location>
</feature>
<dbReference type="Pfam" id="PF02714">
    <property type="entry name" value="RSN1_7TM"/>
    <property type="match status" value="1"/>
</dbReference>
<dbReference type="InterPro" id="IPR045122">
    <property type="entry name" value="Csc1-like"/>
</dbReference>
<dbReference type="InterPro" id="IPR027815">
    <property type="entry name" value="CSC1/OSCA1-like_cyt"/>
</dbReference>
<evidence type="ECO:0000259" key="10">
    <source>
        <dbReference type="Pfam" id="PF12621"/>
    </source>
</evidence>
<dbReference type="OrthoDB" id="1076608at2759"/>
<evidence type="ECO:0000313" key="14">
    <source>
        <dbReference type="Proteomes" id="UP000799772"/>
    </source>
</evidence>
<evidence type="ECO:0000256" key="5">
    <source>
        <dbReference type="ARBA" id="ARBA00022989"/>
    </source>
</evidence>
<dbReference type="PANTHER" id="PTHR13018">
    <property type="entry name" value="PROBABLE MEMBRANE PROTEIN DUF221-RELATED"/>
    <property type="match status" value="1"/>
</dbReference>
<feature type="transmembrane region" description="Helical" evidence="8">
    <location>
        <begin position="447"/>
        <end position="473"/>
    </location>
</feature>
<dbReference type="Proteomes" id="UP000799772">
    <property type="component" value="Unassembled WGS sequence"/>
</dbReference>
<evidence type="ECO:0000256" key="7">
    <source>
        <dbReference type="SAM" id="MobiDB-lite"/>
    </source>
</evidence>
<keyword evidence="14" id="KW-1185">Reference proteome</keyword>
<evidence type="ECO:0000256" key="1">
    <source>
        <dbReference type="ARBA" id="ARBA00004141"/>
    </source>
</evidence>
<name>A0A9P4IGT4_9PEZI</name>
<organism evidence="13 14">
    <name type="scientific">Rhizodiscina lignyota</name>
    <dbReference type="NCBI Taxonomy" id="1504668"/>
    <lineage>
        <taxon>Eukaryota</taxon>
        <taxon>Fungi</taxon>
        <taxon>Dikarya</taxon>
        <taxon>Ascomycota</taxon>
        <taxon>Pezizomycotina</taxon>
        <taxon>Dothideomycetes</taxon>
        <taxon>Pleosporomycetidae</taxon>
        <taxon>Aulographales</taxon>
        <taxon>Rhizodiscinaceae</taxon>
        <taxon>Rhizodiscina</taxon>
    </lineage>
</organism>
<feature type="transmembrane region" description="Helical" evidence="8">
    <location>
        <begin position="42"/>
        <end position="62"/>
    </location>
</feature>
<evidence type="ECO:0000313" key="13">
    <source>
        <dbReference type="EMBL" id="KAF2098929.1"/>
    </source>
</evidence>
<feature type="transmembrane region" description="Helical" evidence="8">
    <location>
        <begin position="405"/>
        <end position="427"/>
    </location>
</feature>
<feature type="domain" description="CSC1/OSCA1-like cytosolic" evidence="12">
    <location>
        <begin position="228"/>
        <end position="390"/>
    </location>
</feature>
<accession>A0A9P4IGT4</accession>
<feature type="region of interest" description="Disordered" evidence="7">
    <location>
        <begin position="1"/>
        <end position="35"/>
    </location>
</feature>
<comment type="caution">
    <text evidence="13">The sequence shown here is derived from an EMBL/GenBank/DDBJ whole genome shotgun (WGS) entry which is preliminary data.</text>
</comment>
<feature type="transmembrane region" description="Helical" evidence="8">
    <location>
        <begin position="603"/>
        <end position="629"/>
    </location>
</feature>
<comment type="similarity">
    <text evidence="2">Belongs to the CSC1 (TC 1.A.17) family.</text>
</comment>
<feature type="transmembrane region" description="Helical" evidence="8">
    <location>
        <begin position="681"/>
        <end position="699"/>
    </location>
</feature>
<evidence type="ECO:0000256" key="8">
    <source>
        <dbReference type="SAM" id="Phobius"/>
    </source>
</evidence>
<evidence type="ECO:0000256" key="2">
    <source>
        <dbReference type="ARBA" id="ARBA00007779"/>
    </source>
</evidence>
<keyword evidence="3" id="KW-0813">Transport</keyword>
<feature type="compositionally biased region" description="Polar residues" evidence="7">
    <location>
        <begin position="1"/>
        <end position="12"/>
    </location>
</feature>
<feature type="domain" description="CSC1/OSCA1-like 7TM region" evidence="9">
    <location>
        <begin position="402"/>
        <end position="673"/>
    </location>
</feature>
<dbReference type="InterPro" id="IPR032880">
    <property type="entry name" value="CSC1/OSCA1-like_N"/>
</dbReference>
<dbReference type="PANTHER" id="PTHR13018:SF26">
    <property type="entry name" value="DOMAIN PROTEIN, PUTATIVE (AFU_ORTHOLOGUE AFUA_5G10920)-RELATED"/>
    <property type="match status" value="1"/>
</dbReference>
<evidence type="ECO:0000259" key="9">
    <source>
        <dbReference type="Pfam" id="PF02714"/>
    </source>
</evidence>
<evidence type="ECO:0000256" key="3">
    <source>
        <dbReference type="ARBA" id="ARBA00022448"/>
    </source>
</evidence>
<keyword evidence="4 8" id="KW-0812">Transmembrane</keyword>
<evidence type="ECO:0000259" key="12">
    <source>
        <dbReference type="Pfam" id="PF14703"/>
    </source>
</evidence>
<reference evidence="13" key="1">
    <citation type="journal article" date="2020" name="Stud. Mycol.">
        <title>101 Dothideomycetes genomes: a test case for predicting lifestyles and emergence of pathogens.</title>
        <authorList>
            <person name="Haridas S."/>
            <person name="Albert R."/>
            <person name="Binder M."/>
            <person name="Bloem J."/>
            <person name="Labutti K."/>
            <person name="Salamov A."/>
            <person name="Andreopoulos B."/>
            <person name="Baker S."/>
            <person name="Barry K."/>
            <person name="Bills G."/>
            <person name="Bluhm B."/>
            <person name="Cannon C."/>
            <person name="Castanera R."/>
            <person name="Culley D."/>
            <person name="Daum C."/>
            <person name="Ezra D."/>
            <person name="Gonzalez J."/>
            <person name="Henrissat B."/>
            <person name="Kuo A."/>
            <person name="Liang C."/>
            <person name="Lipzen A."/>
            <person name="Lutzoni F."/>
            <person name="Magnuson J."/>
            <person name="Mondo S."/>
            <person name="Nolan M."/>
            <person name="Ohm R."/>
            <person name="Pangilinan J."/>
            <person name="Park H.-J."/>
            <person name="Ramirez L."/>
            <person name="Alfaro M."/>
            <person name="Sun H."/>
            <person name="Tritt A."/>
            <person name="Yoshinaga Y."/>
            <person name="Zwiers L.-H."/>
            <person name="Turgeon B."/>
            <person name="Goodwin S."/>
            <person name="Spatafora J."/>
            <person name="Crous P."/>
            <person name="Grigoriev I."/>
        </authorList>
    </citation>
    <scope>NUCLEOTIDE SEQUENCE</scope>
    <source>
        <strain evidence="13">CBS 133067</strain>
    </source>
</reference>
<dbReference type="AlphaFoldDB" id="A0A9P4IGT4"/>
<dbReference type="EMBL" id="ML978126">
    <property type="protein sequence ID" value="KAF2098929.1"/>
    <property type="molecule type" value="Genomic_DNA"/>
</dbReference>
<evidence type="ECO:0000256" key="4">
    <source>
        <dbReference type="ARBA" id="ARBA00022692"/>
    </source>
</evidence>
<dbReference type="GO" id="GO:0005227">
    <property type="term" value="F:calcium-activated cation channel activity"/>
    <property type="evidence" value="ECO:0007669"/>
    <property type="project" value="InterPro"/>
</dbReference>
<dbReference type="Pfam" id="PF12621">
    <property type="entry name" value="PHM7_ext"/>
    <property type="match status" value="1"/>
</dbReference>
<dbReference type="InterPro" id="IPR022257">
    <property type="entry name" value="PHM7_ext"/>
</dbReference>
<evidence type="ECO:0000259" key="11">
    <source>
        <dbReference type="Pfam" id="PF13967"/>
    </source>
</evidence>
<proteinExistence type="inferred from homology"/>
<feature type="transmembrane region" description="Helical" evidence="8">
    <location>
        <begin position="170"/>
        <end position="189"/>
    </location>
</feature>
<sequence>MGDASNMWSSSFGPGIWANKDEDKPPPGSGGHRSEGSTSLEAILATFIPTFLTAVITLLIFLQLRGRYPNIYSPRTYFGGVPKKDRTPQQGLGRYDWLNSFRTLDDRFILRHQSIDAYLWCRFLKTMIFVCFVGCCITWPVLFPVNATGGGDSTELDRISFSNVTGKKRLYAHAAVAWVFLGFVMFTVAREKVFLRELRQAYYLSKPVSERLSSRTVLYMHPSNKTITDDDLERVYSEGARKHWVVTDVSDLQNLVDSRNSNAMALEAAQVSLIRQIHKKELNSHGGELDIRNAEKQVRPSHRLFPLFGQKVDAITWFRDNATSDAKKLEDGRNGVSNSNTASGGQTAIFVEYATQAAARKAYHHLSFGRPLQLEPRFIGLQPKEVLWQNVGQGQTKRLSKKSAATALAVLMIIFWSIPVGIIGTISNLNYLTDKVPFLRFMDDLPGWLQGLITGLLPPTILSWLVSYVPKFFRKLARRFEPTIPQAEKLTQAWYFAFQLIQVFLVTTFTSGAAAVATQIAREPGMVPALLAENLPKASNFYLTYFILQGTASAAQNVLNWSDLAQYIAYDRLIDRTPRAKYERYTWMKGISWGTVYPKFANFAVIAIAYSCIAPLTLGFAAIGIYFYYLSYRYNLLFVIQTKIDTKGDAYATAFQHIFTGVYLSELCLIGLFSVRKAPGPSIMMVVLLILTILYHVTLNRLLKPIERLLPPHLRQEDEEAPLVDGDEYTADVHPDQGTTQASNIKRRAPGWIPSAVFDVLERLLLPDVNSHRVLKTWFEDPDALDEAHPNEDQLANAYVNPVLTSKMPKLWLVRDSAEISKREIDENEKAGISTTDEGAELDNKNHVVWDRRNGGSDIPIFKETVKY</sequence>
<gene>
    <name evidence="13" type="ORF">NA57DRAFT_66167</name>
</gene>
<dbReference type="Pfam" id="PF13967">
    <property type="entry name" value="RSN1_TM"/>
    <property type="match status" value="1"/>
</dbReference>
<feature type="domain" description="10TM putative phosphate transporter extracellular tail" evidence="10">
    <location>
        <begin position="771"/>
        <end position="852"/>
    </location>
</feature>
<keyword evidence="6 8" id="KW-0472">Membrane</keyword>
<protein>
    <submittedName>
        <fullName evidence="13">DUF221-domain-containing protein</fullName>
    </submittedName>
</protein>
<dbReference type="InterPro" id="IPR003864">
    <property type="entry name" value="CSC1/OSCA1-like_7TM"/>
</dbReference>
<evidence type="ECO:0000256" key="6">
    <source>
        <dbReference type="ARBA" id="ARBA00023136"/>
    </source>
</evidence>
<keyword evidence="5 8" id="KW-1133">Transmembrane helix</keyword>
<dbReference type="Pfam" id="PF14703">
    <property type="entry name" value="PHM7_cyt"/>
    <property type="match status" value="1"/>
</dbReference>
<comment type="subcellular location">
    <subcellularLocation>
        <location evidence="1">Membrane</location>
        <topology evidence="1">Multi-pass membrane protein</topology>
    </subcellularLocation>
</comment>
<feature type="domain" description="CSC1/OSCA1-like N-terminal transmembrane" evidence="11">
    <location>
        <begin position="42"/>
        <end position="191"/>
    </location>
</feature>